<dbReference type="GO" id="GO:0005315">
    <property type="term" value="F:phosphate transmembrane transporter activity"/>
    <property type="evidence" value="ECO:0007669"/>
    <property type="project" value="InterPro"/>
</dbReference>
<keyword evidence="4 6" id="KW-1133">Transmembrane helix</keyword>
<dbReference type="InterPro" id="IPR001204">
    <property type="entry name" value="Phos_transporter"/>
</dbReference>
<accession>A0A511AAT4</accession>
<dbReference type="OrthoDB" id="9779554at2"/>
<dbReference type="GO" id="GO:0035435">
    <property type="term" value="P:phosphate ion transmembrane transport"/>
    <property type="evidence" value="ECO:0007669"/>
    <property type="project" value="TreeGrafter"/>
</dbReference>
<dbReference type="RefSeq" id="WP_147037772.1">
    <property type="nucleotide sequence ID" value="NZ_BJUW01000001.1"/>
</dbReference>
<evidence type="ECO:0000313" key="8">
    <source>
        <dbReference type="EMBL" id="GEK85116.1"/>
    </source>
</evidence>
<evidence type="ECO:0000256" key="4">
    <source>
        <dbReference type="ARBA" id="ARBA00022989"/>
    </source>
</evidence>
<keyword evidence="5 6" id="KW-0472">Membrane</keyword>
<keyword evidence="9" id="KW-1185">Reference proteome</keyword>
<evidence type="ECO:0000256" key="5">
    <source>
        <dbReference type="ARBA" id="ARBA00023136"/>
    </source>
</evidence>
<feature type="transmembrane region" description="Helical" evidence="6">
    <location>
        <begin position="226"/>
        <end position="245"/>
    </location>
</feature>
<feature type="transmembrane region" description="Helical" evidence="6">
    <location>
        <begin position="114"/>
        <end position="135"/>
    </location>
</feature>
<protein>
    <recommendedName>
        <fullName evidence="6">Phosphate transporter</fullName>
    </recommendedName>
</protein>
<dbReference type="AlphaFoldDB" id="A0A511AAT4"/>
<feature type="region of interest" description="Disordered" evidence="7">
    <location>
        <begin position="412"/>
        <end position="489"/>
    </location>
</feature>
<dbReference type="PANTHER" id="PTHR11101:SF54">
    <property type="entry name" value="LOW-AFFINITY INORGANIC PHOSPHATE TRANSPORTER-RELATED"/>
    <property type="match status" value="1"/>
</dbReference>
<feature type="transmembrane region" description="Helical" evidence="6">
    <location>
        <begin position="46"/>
        <end position="63"/>
    </location>
</feature>
<organism evidence="8 9">
    <name type="scientific">Microbacterium aerolatum</name>
    <dbReference type="NCBI Taxonomy" id="153731"/>
    <lineage>
        <taxon>Bacteria</taxon>
        <taxon>Bacillati</taxon>
        <taxon>Actinomycetota</taxon>
        <taxon>Actinomycetes</taxon>
        <taxon>Micrococcales</taxon>
        <taxon>Microbacteriaceae</taxon>
        <taxon>Microbacterium</taxon>
    </lineage>
</organism>
<evidence type="ECO:0000256" key="6">
    <source>
        <dbReference type="RuleBase" id="RU363058"/>
    </source>
</evidence>
<dbReference type="Pfam" id="PF01384">
    <property type="entry name" value="PHO4"/>
    <property type="match status" value="1"/>
</dbReference>
<dbReference type="Proteomes" id="UP000321225">
    <property type="component" value="Unassembled WGS sequence"/>
</dbReference>
<evidence type="ECO:0000256" key="1">
    <source>
        <dbReference type="ARBA" id="ARBA00004141"/>
    </source>
</evidence>
<comment type="caution">
    <text evidence="8">The sequence shown here is derived from an EMBL/GenBank/DDBJ whole genome shotgun (WGS) entry which is preliminary data.</text>
</comment>
<keyword evidence="3 6" id="KW-0812">Transmembrane</keyword>
<feature type="transmembrane region" description="Helical" evidence="6">
    <location>
        <begin position="315"/>
        <end position="337"/>
    </location>
</feature>
<comment type="subcellular location">
    <subcellularLocation>
        <location evidence="1 6">Membrane</location>
        <topology evidence="1 6">Multi-pass membrane protein</topology>
    </subcellularLocation>
</comment>
<feature type="transmembrane region" description="Helical" evidence="6">
    <location>
        <begin position="142"/>
        <end position="160"/>
    </location>
</feature>
<gene>
    <name evidence="8" type="ORF">MAE01_02920</name>
</gene>
<reference evidence="8 9" key="1">
    <citation type="submission" date="2019-07" db="EMBL/GenBank/DDBJ databases">
        <title>Whole genome shotgun sequence of Microbacterium aerolatum NBRC 103071.</title>
        <authorList>
            <person name="Hosoyama A."/>
            <person name="Uohara A."/>
            <person name="Ohji S."/>
            <person name="Ichikawa N."/>
        </authorList>
    </citation>
    <scope>NUCLEOTIDE SEQUENCE [LARGE SCALE GENOMIC DNA]</scope>
    <source>
        <strain evidence="8 9">NBRC 103071</strain>
    </source>
</reference>
<keyword evidence="6" id="KW-0592">Phosphate transport</keyword>
<evidence type="ECO:0000256" key="3">
    <source>
        <dbReference type="ARBA" id="ARBA00022692"/>
    </source>
</evidence>
<feature type="transmembrane region" description="Helical" evidence="6">
    <location>
        <begin position="84"/>
        <end position="102"/>
    </location>
</feature>
<feature type="compositionally biased region" description="Basic and acidic residues" evidence="7">
    <location>
        <begin position="433"/>
        <end position="446"/>
    </location>
</feature>
<evidence type="ECO:0000256" key="2">
    <source>
        <dbReference type="ARBA" id="ARBA00022448"/>
    </source>
</evidence>
<name>A0A511AAT4_9MICO</name>
<dbReference type="GO" id="GO:0016020">
    <property type="term" value="C:membrane"/>
    <property type="evidence" value="ECO:0007669"/>
    <property type="project" value="UniProtKB-SubCell"/>
</dbReference>
<sequence>METAVLIVVLVILLALFFDFTNGFHDTANAMATPIATGALKPKTAVLLAAALNLIGAFLSTEVSKTVSHGIINESAILESGAELFLSVIFAGLIGAITWNMLTWLLGLPSSSSHALFGGLIGATLVGVGLGGIDFGMVLSKIVLPALIAPLTAGIIAFVATKLAYSITRRYDNKPDGRDGFRWGQIFTSSLVALAHGTNDAQKTMGVITLALITIGWQSSDHADPYLWVIIACAVTIALGTYLGGWRIIRTLGKGLTDVKPAQGFSAESSTAATILASSALGFALSTTQVASGSVIGSGLGRRGSTVRWRTAGRIAIGWLLTLPAAGGVGALAALLVVWLGGWGVAIDAALALAIIVGLYLRSRKNAVTSENAMSDVAESGHAVELPETPPPTRRQTRIELLRALDRAERKAEEAEKAGRRARKLKKNGGSEAEVKAARKAAERANQKLAEAQKAAREWETLSAGRRGRAELAEWDVSDEEAAQREAKR</sequence>
<keyword evidence="2 6" id="KW-0813">Transport</keyword>
<proteinExistence type="inferred from homology"/>
<evidence type="ECO:0000313" key="9">
    <source>
        <dbReference type="Proteomes" id="UP000321225"/>
    </source>
</evidence>
<dbReference type="PANTHER" id="PTHR11101">
    <property type="entry name" value="PHOSPHATE TRANSPORTER"/>
    <property type="match status" value="1"/>
</dbReference>
<feature type="transmembrane region" description="Helical" evidence="6">
    <location>
        <begin position="343"/>
        <end position="361"/>
    </location>
</feature>
<dbReference type="EMBL" id="BJUW01000001">
    <property type="protein sequence ID" value="GEK85116.1"/>
    <property type="molecule type" value="Genomic_DNA"/>
</dbReference>
<evidence type="ECO:0000256" key="7">
    <source>
        <dbReference type="SAM" id="MobiDB-lite"/>
    </source>
</evidence>
<comment type="similarity">
    <text evidence="6">Belongs to the inorganic phosphate transporter (PiT) (TC 2.A.20) family.</text>
</comment>